<dbReference type="OrthoDB" id="9814129at2"/>
<dbReference type="Pfam" id="PF00515">
    <property type="entry name" value="TPR_1"/>
    <property type="match status" value="1"/>
</dbReference>
<dbReference type="PROSITE" id="PS50005">
    <property type="entry name" value="TPR"/>
    <property type="match status" value="8"/>
</dbReference>
<feature type="repeat" description="TPR" evidence="3">
    <location>
        <begin position="295"/>
        <end position="328"/>
    </location>
</feature>
<dbReference type="Proteomes" id="UP000248918">
    <property type="component" value="Unassembled WGS sequence"/>
</dbReference>
<proteinExistence type="predicted"/>
<feature type="repeat" description="TPR" evidence="3">
    <location>
        <begin position="193"/>
        <end position="226"/>
    </location>
</feature>
<dbReference type="Pfam" id="PF13424">
    <property type="entry name" value="TPR_12"/>
    <property type="match status" value="1"/>
</dbReference>
<dbReference type="Pfam" id="PF13432">
    <property type="entry name" value="TPR_16"/>
    <property type="match status" value="3"/>
</dbReference>
<gene>
    <name evidence="4" type="ORF">BX591_101307</name>
</gene>
<feature type="repeat" description="TPR" evidence="3">
    <location>
        <begin position="159"/>
        <end position="192"/>
    </location>
</feature>
<dbReference type="InterPro" id="IPR019734">
    <property type="entry name" value="TPR_rpt"/>
</dbReference>
<evidence type="ECO:0000256" key="3">
    <source>
        <dbReference type="PROSITE-ProRule" id="PRU00339"/>
    </source>
</evidence>
<dbReference type="SUPFAM" id="SSF53756">
    <property type="entry name" value="UDP-Glycosyltransferase/glycogen phosphorylase"/>
    <property type="match status" value="1"/>
</dbReference>
<keyword evidence="2 3" id="KW-0802">TPR repeat</keyword>
<dbReference type="InterPro" id="IPR011990">
    <property type="entry name" value="TPR-like_helical_dom_sf"/>
</dbReference>
<dbReference type="AlphaFoldDB" id="A0A329CXW3"/>
<feature type="repeat" description="TPR" evidence="3">
    <location>
        <begin position="329"/>
        <end position="362"/>
    </location>
</feature>
<feature type="repeat" description="TPR" evidence="3">
    <location>
        <begin position="397"/>
        <end position="430"/>
    </location>
</feature>
<dbReference type="PANTHER" id="PTHR44943">
    <property type="entry name" value="CELLULOSE SYNTHASE OPERON PROTEIN C"/>
    <property type="match status" value="1"/>
</dbReference>
<protein>
    <submittedName>
        <fullName evidence="4">Tetratricopeptide (TPR) repeat protein</fullName>
    </submittedName>
</protein>
<dbReference type="EMBL" id="QLTK01000001">
    <property type="protein sequence ID" value="RAS38977.1"/>
    <property type="molecule type" value="Genomic_DNA"/>
</dbReference>
<feature type="repeat" description="TPR" evidence="3">
    <location>
        <begin position="363"/>
        <end position="396"/>
    </location>
</feature>
<dbReference type="SMART" id="SM00028">
    <property type="entry name" value="TPR"/>
    <property type="match status" value="11"/>
</dbReference>
<reference evidence="4 5" key="1">
    <citation type="submission" date="2018-06" db="EMBL/GenBank/DDBJ databases">
        <title>Genomic Encyclopedia of Type Strains, Phase III (KMG-III): the genomes of soil and plant-associated and newly described type strains.</title>
        <authorList>
            <person name="Whitman W."/>
        </authorList>
    </citation>
    <scope>NUCLEOTIDE SEQUENCE [LARGE SCALE GENOMIC DNA]</scope>
    <source>
        <strain evidence="4 5">LMG 23644</strain>
    </source>
</reference>
<feature type="repeat" description="TPR" evidence="3">
    <location>
        <begin position="227"/>
        <end position="260"/>
    </location>
</feature>
<feature type="repeat" description="TPR" evidence="3">
    <location>
        <begin position="91"/>
        <end position="124"/>
    </location>
</feature>
<evidence type="ECO:0000313" key="4">
    <source>
        <dbReference type="EMBL" id="RAS38977.1"/>
    </source>
</evidence>
<dbReference type="Pfam" id="PF14559">
    <property type="entry name" value="TPR_19"/>
    <property type="match status" value="1"/>
</dbReference>
<keyword evidence="1" id="KW-0677">Repeat</keyword>
<evidence type="ECO:0000313" key="5">
    <source>
        <dbReference type="Proteomes" id="UP000248918"/>
    </source>
</evidence>
<dbReference type="Gene3D" id="3.40.50.2000">
    <property type="entry name" value="Glycogen Phosphorylase B"/>
    <property type="match status" value="1"/>
</dbReference>
<dbReference type="PANTHER" id="PTHR44943:SF8">
    <property type="entry name" value="TPR REPEAT-CONTAINING PROTEIN MJ0263"/>
    <property type="match status" value="1"/>
</dbReference>
<name>A0A329CXW3_9BURK</name>
<comment type="caution">
    <text evidence="4">The sequence shown here is derived from an EMBL/GenBank/DDBJ whole genome shotgun (WGS) entry which is preliminary data.</text>
</comment>
<dbReference type="InterPro" id="IPR051685">
    <property type="entry name" value="Ycf3/AcsC/BcsC/TPR_MFPF"/>
</dbReference>
<sequence>MEAGYSRDTRAGALGGDASAARRGVANLSRARDWHATGRFDEAAREYETLLASDPDNSELLHLYGVLHYQRGAVADAESLLRQSIALTPTARALSDLGAVLAESGRADAGLAQFDAALRLDPLDIQTLVRKGNTLTTLRRHAAALDAFDRVLSISPLVLDALCNRGGALRALGRREEALDTYDRALVVDPASFESWFNRGLVLRELQRTAEALQSFERALASQPGNAVMLSMRGLCLVDLGRLNEALAAFNEAIAAEPGMIEALYNSAVALDRLGRSEEAIARCARVLALDPHHARALTCRANAMLQLKRYDAALSNYDLALTLNPGAAEIHCNRGTALRYLKRYDEALASYDAALALDDRFGEAWTNRSNVLQDLHRYDEAMSALDTAMQIRPDHATHFFNRGNLHYDAGRHDAAQAAYDRAIELKTDYVDAHFARASLYLAQGDFARGWAGYEWRLRDAELARHYRPFAQPLWRGDEPLDGKTILIHAEQGFGDTLQFCRYAPQLAALGARVVLEVQPALRKLMTTLPGPAQVLARGEPLPAFDYQCPLLSLPFALRTELASIPRHTPYLQADPERARQFAERLGNGRRPRIGLAWAGNPEHRNDHHRSIDFAQLAPLFALDVDWISLQKTVREQDEAWLGDSPIIRLDDELDDFADTAALIYSLDLVISVDSAVAHLTGALGQPVWVLLADPAEWRWLRERADSPWYPDARLFRQGTPGQWGGVIEAVKAAIGRPDAAD</sequence>
<evidence type="ECO:0000256" key="2">
    <source>
        <dbReference type="ARBA" id="ARBA00022803"/>
    </source>
</evidence>
<evidence type="ECO:0000256" key="1">
    <source>
        <dbReference type="ARBA" id="ARBA00022737"/>
    </source>
</evidence>
<dbReference type="SUPFAM" id="SSF48452">
    <property type="entry name" value="TPR-like"/>
    <property type="match status" value="2"/>
</dbReference>
<dbReference type="Gene3D" id="1.25.40.10">
    <property type="entry name" value="Tetratricopeptide repeat domain"/>
    <property type="match status" value="4"/>
</dbReference>
<accession>A0A329CXW3</accession>
<organism evidence="4 5">
    <name type="scientific">Paraburkholderia bryophila</name>
    <dbReference type="NCBI Taxonomy" id="420952"/>
    <lineage>
        <taxon>Bacteria</taxon>
        <taxon>Pseudomonadati</taxon>
        <taxon>Pseudomonadota</taxon>
        <taxon>Betaproteobacteria</taxon>
        <taxon>Burkholderiales</taxon>
        <taxon>Burkholderiaceae</taxon>
        <taxon>Paraburkholderia</taxon>
    </lineage>
</organism>